<dbReference type="InterPro" id="IPR050750">
    <property type="entry name" value="C5-MTase"/>
</dbReference>
<dbReference type="GO" id="GO:0032259">
    <property type="term" value="P:methylation"/>
    <property type="evidence" value="ECO:0007669"/>
    <property type="project" value="UniProtKB-KW"/>
</dbReference>
<dbReference type="REBASE" id="25808">
    <property type="entry name" value="M.RcaSBORF2717P"/>
</dbReference>
<evidence type="ECO:0000256" key="7">
    <source>
        <dbReference type="RuleBase" id="RU000416"/>
    </source>
</evidence>
<protein>
    <recommendedName>
        <fullName evidence="8">Cytosine-specific methyltransferase</fullName>
        <ecNumber evidence="8">2.1.1.37</ecNumber>
    </recommendedName>
</protein>
<dbReference type="KEGG" id="rcp:RCAP_rcc02717"/>
<dbReference type="SUPFAM" id="SSF53335">
    <property type="entry name" value="S-adenosyl-L-methionine-dependent methyltransferases"/>
    <property type="match status" value="1"/>
</dbReference>
<dbReference type="OrthoDB" id="9813719at2"/>
<evidence type="ECO:0000256" key="5">
    <source>
        <dbReference type="ARBA" id="ARBA00047422"/>
    </source>
</evidence>
<keyword evidence="4" id="KW-0680">Restriction system</keyword>
<dbReference type="AlphaFoldDB" id="D5ANU2"/>
<dbReference type="GO" id="GO:0003886">
    <property type="term" value="F:DNA (cytosine-5-)-methyltransferase activity"/>
    <property type="evidence" value="ECO:0007669"/>
    <property type="project" value="UniProtKB-EC"/>
</dbReference>
<dbReference type="Gene3D" id="3.40.50.150">
    <property type="entry name" value="Vaccinia Virus protein VP39"/>
    <property type="match status" value="1"/>
</dbReference>
<reference evidence="9 10" key="2">
    <citation type="journal article" date="2010" name="J. Bacteriol.">
        <title>Complete genome sequence of the photosynthetic purple nonsulfur bacterium Rhodobacter capsulatus SB 1003.</title>
        <authorList>
            <person name="Strnad H."/>
            <person name="Lapidus A."/>
            <person name="Paces J."/>
            <person name="Ulbrich P."/>
            <person name="Vlcek C."/>
            <person name="Paces V."/>
            <person name="Haselkorn R."/>
        </authorList>
    </citation>
    <scope>NUCLEOTIDE SEQUENCE [LARGE SCALE GENOMIC DNA]</scope>
    <source>
        <strain evidence="10">ATCC BAA-309 / NBRC 16581 / SB1003</strain>
    </source>
</reference>
<evidence type="ECO:0000256" key="6">
    <source>
        <dbReference type="PROSITE-ProRule" id="PRU01016"/>
    </source>
</evidence>
<reference key="1">
    <citation type="submission" date="2008-12" db="EMBL/GenBank/DDBJ databases">
        <title>Complete genome sequence of Rhodobacter capsulatus SB1003.</title>
        <authorList>
            <person name="Strnad H."/>
            <person name="Lapidus A."/>
            <person name="Vlcek C."/>
            <person name="Ulbrich P."/>
            <person name="Paces J."/>
            <person name="Maltsev N."/>
            <person name="Kumar V."/>
            <person name="Kogan Y."/>
            <person name="Milgram A."/>
            <person name="Rebrekov D."/>
            <person name="Mazur M."/>
            <person name="Cox R."/>
            <person name="Kyrpides N."/>
            <person name="Kolar M."/>
            <person name="Sachova J."/>
            <person name="Ridl J."/>
            <person name="Ivanova N."/>
            <person name="Kapatral V."/>
            <person name="Los T."/>
            <person name="Lykidis A."/>
            <person name="Mikhailova N."/>
            <person name="Reznik G."/>
            <person name="Vasieva O."/>
            <person name="Fonstein M."/>
            <person name="Paces V."/>
            <person name="Haselkorn R."/>
        </authorList>
    </citation>
    <scope>NUCLEOTIDE SEQUENCE</scope>
    <source>
        <strain>SB1003</strain>
    </source>
</reference>
<evidence type="ECO:0000256" key="3">
    <source>
        <dbReference type="ARBA" id="ARBA00022691"/>
    </source>
</evidence>
<dbReference type="PROSITE" id="PS00094">
    <property type="entry name" value="C5_MTASE_1"/>
    <property type="match status" value="1"/>
</dbReference>
<sequence length="451" mass="50669">MGNLKFADLFAGLGGFHQALEGLGHTCVFASELNSGLADLYEKNFGIRPHGDIREAIDDVPPHDILCAGFPCQPFSKAGEQLGFDCPQWGDLFNYVLEILDKHKPSYLLIENVPNLLRHDGGRTWGKIKVRLEELGYEVDKKKLSPFMFGVPQVRERAIIVGSRTGLRHFSWPEPTHQLDQVTIKSVLDEKPKEARPLGPRFIQYLETWQSLIDALPKDEQLPSFPIWAMEFGATYPYLDSTPHAIGLNRMGAFTGALGRSLEGLKHEAVKAALPSYARDQVSHFPDWKKNFIRQNRDFYLRHKAIIDPWIPRIMDFAPSFQKLEWNWKGGPRDLWQSVIQFRASGIRAKRPTAAPSLVALTTSQVPVIPWERRYMTMRECARLQSMGQLKHLPENQAAAHKALGNAVNVDVIAAVAEALLPGQSLQSSQVPPNGSDVRDEKITRELVSAA</sequence>
<keyword evidence="1 6" id="KW-0489">Methyltransferase</keyword>
<dbReference type="Proteomes" id="UP000002361">
    <property type="component" value="Chromosome"/>
</dbReference>
<dbReference type="GeneID" id="31492595"/>
<dbReference type="HOGENOM" id="CLU_006958_0_2_5"/>
<dbReference type="Gene3D" id="3.90.120.10">
    <property type="entry name" value="DNA Methylase, subunit A, domain 2"/>
    <property type="match status" value="1"/>
</dbReference>
<name>D5ANU2_RHOCB</name>
<dbReference type="PRINTS" id="PR00105">
    <property type="entry name" value="C5METTRFRASE"/>
</dbReference>
<dbReference type="PANTHER" id="PTHR46098">
    <property type="entry name" value="TRNA (CYTOSINE(38)-C(5))-METHYLTRANSFERASE"/>
    <property type="match status" value="1"/>
</dbReference>
<dbReference type="PROSITE" id="PS00095">
    <property type="entry name" value="C5_MTASE_2"/>
    <property type="match status" value="1"/>
</dbReference>
<gene>
    <name evidence="9" type="ordered locus">RCAP_rcc02717</name>
</gene>
<keyword evidence="10" id="KW-1185">Reference proteome</keyword>
<dbReference type="PROSITE" id="PS51679">
    <property type="entry name" value="SAM_MT_C5"/>
    <property type="match status" value="1"/>
</dbReference>
<dbReference type="NCBIfam" id="TIGR00675">
    <property type="entry name" value="dcm"/>
    <property type="match status" value="1"/>
</dbReference>
<evidence type="ECO:0000256" key="1">
    <source>
        <dbReference type="ARBA" id="ARBA00022603"/>
    </source>
</evidence>
<dbReference type="RefSeq" id="WP_013068426.1">
    <property type="nucleotide sequence ID" value="NC_014034.1"/>
</dbReference>
<comment type="similarity">
    <text evidence="6 7">Belongs to the class I-like SAM-binding methyltransferase superfamily. C5-methyltransferase family.</text>
</comment>
<keyword evidence="3 6" id="KW-0949">S-adenosyl-L-methionine</keyword>
<evidence type="ECO:0000313" key="10">
    <source>
        <dbReference type="Proteomes" id="UP000002361"/>
    </source>
</evidence>
<dbReference type="InterPro" id="IPR029063">
    <property type="entry name" value="SAM-dependent_MTases_sf"/>
</dbReference>
<dbReference type="PANTHER" id="PTHR46098:SF1">
    <property type="entry name" value="TRNA (CYTOSINE(38)-C(5))-METHYLTRANSFERASE"/>
    <property type="match status" value="1"/>
</dbReference>
<dbReference type="STRING" id="272942.RCAP_rcc02717"/>
<dbReference type="InterPro" id="IPR001525">
    <property type="entry name" value="C5_MeTfrase"/>
</dbReference>
<accession>D5ANU2</accession>
<keyword evidence="2 6" id="KW-0808">Transferase</keyword>
<dbReference type="eggNOG" id="COG0270">
    <property type="taxonomic scope" value="Bacteria"/>
</dbReference>
<proteinExistence type="inferred from homology"/>
<evidence type="ECO:0000256" key="2">
    <source>
        <dbReference type="ARBA" id="ARBA00022679"/>
    </source>
</evidence>
<evidence type="ECO:0000313" key="9">
    <source>
        <dbReference type="EMBL" id="ADE86447.1"/>
    </source>
</evidence>
<evidence type="ECO:0000256" key="8">
    <source>
        <dbReference type="RuleBase" id="RU000417"/>
    </source>
</evidence>
<dbReference type="InterPro" id="IPR018117">
    <property type="entry name" value="C5_DNA_meth_AS"/>
</dbReference>
<evidence type="ECO:0000256" key="4">
    <source>
        <dbReference type="ARBA" id="ARBA00022747"/>
    </source>
</evidence>
<comment type="catalytic activity">
    <reaction evidence="5 8">
        <text>a 2'-deoxycytidine in DNA + S-adenosyl-L-methionine = a 5-methyl-2'-deoxycytidine in DNA + S-adenosyl-L-homocysteine + H(+)</text>
        <dbReference type="Rhea" id="RHEA:13681"/>
        <dbReference type="Rhea" id="RHEA-COMP:11369"/>
        <dbReference type="Rhea" id="RHEA-COMP:11370"/>
        <dbReference type="ChEBI" id="CHEBI:15378"/>
        <dbReference type="ChEBI" id="CHEBI:57856"/>
        <dbReference type="ChEBI" id="CHEBI:59789"/>
        <dbReference type="ChEBI" id="CHEBI:85452"/>
        <dbReference type="ChEBI" id="CHEBI:85454"/>
        <dbReference type="EC" id="2.1.1.37"/>
    </reaction>
</comment>
<dbReference type="Pfam" id="PF00145">
    <property type="entry name" value="DNA_methylase"/>
    <property type="match status" value="2"/>
</dbReference>
<dbReference type="EC" id="2.1.1.37" evidence="8"/>
<dbReference type="EMBL" id="CP001312">
    <property type="protein sequence ID" value="ADE86447.1"/>
    <property type="molecule type" value="Genomic_DNA"/>
</dbReference>
<organism evidence="9 10">
    <name type="scientific">Rhodobacter capsulatus (strain ATCC BAA-309 / NBRC 16581 / SB1003)</name>
    <dbReference type="NCBI Taxonomy" id="272942"/>
    <lineage>
        <taxon>Bacteria</taxon>
        <taxon>Pseudomonadati</taxon>
        <taxon>Pseudomonadota</taxon>
        <taxon>Alphaproteobacteria</taxon>
        <taxon>Rhodobacterales</taxon>
        <taxon>Rhodobacter group</taxon>
        <taxon>Rhodobacter</taxon>
    </lineage>
</organism>
<dbReference type="GO" id="GO:0009307">
    <property type="term" value="P:DNA restriction-modification system"/>
    <property type="evidence" value="ECO:0007669"/>
    <property type="project" value="UniProtKB-KW"/>
</dbReference>
<feature type="active site" evidence="6">
    <location>
        <position position="72"/>
    </location>
</feature>
<dbReference type="InterPro" id="IPR031303">
    <property type="entry name" value="C5_meth_CS"/>
</dbReference>